<dbReference type="HOGENOM" id="CLU_2598271_0_0_6"/>
<dbReference type="AlphaFoldDB" id="B6EKT9"/>
<evidence type="ECO:0000313" key="2">
    <source>
        <dbReference type="Proteomes" id="UP000001730"/>
    </source>
</evidence>
<proteinExistence type="predicted"/>
<reference evidence="1 2" key="1">
    <citation type="journal article" date="2008" name="BMC Genomics">
        <title>The genome sequence of the fish pathogen Aliivibrio salmonicida strain LFI1238 shows extensive evidence of gene decay.</title>
        <authorList>
            <person name="Hjerde E."/>
            <person name="Lorentzen M.S."/>
            <person name="Holden M.T."/>
            <person name="Seeger K."/>
            <person name="Paulsen S."/>
            <person name="Bason N."/>
            <person name="Churcher C."/>
            <person name="Harris D."/>
            <person name="Norbertczak H."/>
            <person name="Quail M.A."/>
            <person name="Sanders S."/>
            <person name="Thurston S."/>
            <person name="Parkhill J."/>
            <person name="Willassen N.P."/>
            <person name="Thomson N.R."/>
        </authorList>
    </citation>
    <scope>NUCLEOTIDE SEQUENCE [LARGE SCALE GENOMIC DNA]</scope>
    <source>
        <strain evidence="1 2">LFI1238</strain>
    </source>
</reference>
<protein>
    <submittedName>
        <fullName evidence="1">Uncharacterized protein</fullName>
    </submittedName>
</protein>
<accession>B6EKT9</accession>
<organism evidence="1 2">
    <name type="scientific">Aliivibrio salmonicida (strain LFI1238)</name>
    <name type="common">Vibrio salmonicida (strain LFI1238)</name>
    <dbReference type="NCBI Taxonomy" id="316275"/>
    <lineage>
        <taxon>Bacteria</taxon>
        <taxon>Pseudomonadati</taxon>
        <taxon>Pseudomonadota</taxon>
        <taxon>Gammaproteobacteria</taxon>
        <taxon>Vibrionales</taxon>
        <taxon>Vibrionaceae</taxon>
        <taxon>Aliivibrio</taxon>
    </lineage>
</organism>
<sequence>MHLTLFNNQKYRGKIMTMKWDHRKVSIDAFKHALKTHGHISLFSLAVWSDILSKHNESNIKVKKVYSLLEGTPIHEKGK</sequence>
<dbReference type="EMBL" id="FM178379">
    <property type="protein sequence ID" value="CAQ79112.1"/>
    <property type="molecule type" value="Genomic_DNA"/>
</dbReference>
<evidence type="ECO:0000313" key="1">
    <source>
        <dbReference type="EMBL" id="CAQ79112.1"/>
    </source>
</evidence>
<keyword evidence="2" id="KW-1185">Reference proteome</keyword>
<gene>
    <name evidence="1" type="ordered locus">VSAL_I1427</name>
</gene>
<dbReference type="KEGG" id="vsa:VSAL_I1427"/>
<dbReference type="Proteomes" id="UP000001730">
    <property type="component" value="Chromosome 1"/>
</dbReference>
<name>B6EKT9_ALISL</name>